<protein>
    <recommendedName>
        <fullName evidence="5">Retrotransposon gag domain-containing protein</fullName>
    </recommendedName>
</protein>
<dbReference type="InterPro" id="IPR011713">
    <property type="entry name" value="Leu-rich_rpt_3"/>
</dbReference>
<dbReference type="AlphaFoldDB" id="A0A8S9ICX6"/>
<dbReference type="InterPro" id="IPR044974">
    <property type="entry name" value="Disease_R_plants"/>
</dbReference>
<sequence>MRYLRGDALVRWEGVRLGHRGTDRLTFADFIHEFDRKFAGGGITEKDLIRKFLGGMRVKIRNRCRVLTYYRLGDLVEKAVEQETEAARVAAQEVARQLAAGQQIPPQQDPPPQMHIPQVLVHGVPGQQLPQGLQQPLPVYRAYDERFYRLTSQMRNMDMEHFGGTVDATVAHDWKLSLQRKLKIIECPPEASLRFAGGGITEEYLIRKFLGGMRVEIRNRCRVVTYYRLGDLVEKAAEQEAGLAEEQKLLKSAQPNAGKTLESHKRTLDELEPHSCLGCKRNHYGECIRKVSYGPKPLILVLQLTVSSVAHFIQWLRHIYKYTYSMSWLAGYMEVLLYRPICVEITGRTGKHFCTTYELREYREALLYYVAIVCVEIAGRTGKHFCTTYELREYREALLYYVVLCMRRMWSTKKHFCTTHTFDPINNRRFLTEAEDICDVLTDNTGTKNTLAMYLNMSEINEPLSMDENSFQRMRNLKLLHFYKPWWWSRETGKGRLTLPDRGLHHFPRKLRLLRWDEYPSKCMPFNFRAESLVEIRMEYSKLEKLWEGTQIGCSI</sequence>
<evidence type="ECO:0000256" key="2">
    <source>
        <dbReference type="ARBA" id="ARBA00022737"/>
    </source>
</evidence>
<dbReference type="EMBL" id="QGKW02001911">
    <property type="protein sequence ID" value="KAF2567691.1"/>
    <property type="molecule type" value="Genomic_DNA"/>
</dbReference>
<name>A0A8S9ICX6_BRACR</name>
<dbReference type="PANTHER" id="PTHR11017">
    <property type="entry name" value="LEUCINE-RICH REPEAT-CONTAINING PROTEIN"/>
    <property type="match status" value="1"/>
</dbReference>
<evidence type="ECO:0000313" key="4">
    <source>
        <dbReference type="Proteomes" id="UP000712281"/>
    </source>
</evidence>
<dbReference type="PANTHER" id="PTHR11017:SF274">
    <property type="entry name" value="ADP-RIBOSYL CYCLASE_CYCLIC ADP-RIBOSE HYDROLASE-RELATED"/>
    <property type="match status" value="1"/>
</dbReference>
<evidence type="ECO:0000313" key="3">
    <source>
        <dbReference type="EMBL" id="KAF2567691.1"/>
    </source>
</evidence>
<dbReference type="Proteomes" id="UP000712281">
    <property type="component" value="Unassembled WGS sequence"/>
</dbReference>
<reference evidence="3" key="1">
    <citation type="submission" date="2019-12" db="EMBL/GenBank/DDBJ databases">
        <title>Genome sequencing and annotation of Brassica cretica.</title>
        <authorList>
            <person name="Studholme D.J."/>
            <person name="Sarris P.F."/>
        </authorList>
    </citation>
    <scope>NUCLEOTIDE SEQUENCE</scope>
    <source>
        <strain evidence="3">PFS-001/15</strain>
        <tissue evidence="3">Leaf</tissue>
    </source>
</reference>
<dbReference type="Pfam" id="PF07725">
    <property type="entry name" value="LRR_3"/>
    <property type="match status" value="1"/>
</dbReference>
<comment type="caution">
    <text evidence="3">The sequence shown here is derived from an EMBL/GenBank/DDBJ whole genome shotgun (WGS) entry which is preliminary data.</text>
</comment>
<keyword evidence="2" id="KW-0677">Repeat</keyword>
<proteinExistence type="predicted"/>
<keyword evidence="1" id="KW-0433">Leucine-rich repeat</keyword>
<dbReference type="GO" id="GO:0006952">
    <property type="term" value="P:defense response"/>
    <property type="evidence" value="ECO:0007669"/>
    <property type="project" value="InterPro"/>
</dbReference>
<evidence type="ECO:0000256" key="1">
    <source>
        <dbReference type="ARBA" id="ARBA00022614"/>
    </source>
</evidence>
<gene>
    <name evidence="3" type="ORF">F2Q68_00025152</name>
</gene>
<accession>A0A8S9ICX6</accession>
<evidence type="ECO:0008006" key="5">
    <source>
        <dbReference type="Google" id="ProtNLM"/>
    </source>
</evidence>
<organism evidence="3 4">
    <name type="scientific">Brassica cretica</name>
    <name type="common">Mustard</name>
    <dbReference type="NCBI Taxonomy" id="69181"/>
    <lineage>
        <taxon>Eukaryota</taxon>
        <taxon>Viridiplantae</taxon>
        <taxon>Streptophyta</taxon>
        <taxon>Embryophyta</taxon>
        <taxon>Tracheophyta</taxon>
        <taxon>Spermatophyta</taxon>
        <taxon>Magnoliopsida</taxon>
        <taxon>eudicotyledons</taxon>
        <taxon>Gunneridae</taxon>
        <taxon>Pentapetalae</taxon>
        <taxon>rosids</taxon>
        <taxon>malvids</taxon>
        <taxon>Brassicales</taxon>
        <taxon>Brassicaceae</taxon>
        <taxon>Brassiceae</taxon>
        <taxon>Brassica</taxon>
    </lineage>
</organism>